<sequence>MINKYVETLRDIFDPIAIFLKDEEFIVVVKDEHGLEERIKDLHTKIDDELSLVILTNEEFSRMNEKDLGERVL</sequence>
<accession>A0A1E3G518</accession>
<dbReference type="OrthoDB" id="47526at2"/>
<proteinExistence type="predicted"/>
<dbReference type="Proteomes" id="UP000094570">
    <property type="component" value="Unassembled WGS sequence"/>
</dbReference>
<dbReference type="EMBL" id="LWAF01000001">
    <property type="protein sequence ID" value="ODN31386.1"/>
    <property type="molecule type" value="Genomic_DNA"/>
</dbReference>
<evidence type="ECO:0000313" key="2">
    <source>
        <dbReference type="Proteomes" id="UP000094570"/>
    </source>
</evidence>
<protein>
    <submittedName>
        <fullName evidence="1">Uncharacterized protein</fullName>
    </submittedName>
</protein>
<keyword evidence="2" id="KW-1185">Reference proteome</keyword>
<name>A0A1E3G518_9BACT</name>
<comment type="caution">
    <text evidence="1">The sequence shown here is derived from an EMBL/GenBank/DDBJ whole genome shotgun (WGS) entry which is preliminary data.</text>
</comment>
<evidence type="ECO:0000313" key="1">
    <source>
        <dbReference type="EMBL" id="ODN31386.1"/>
    </source>
</evidence>
<dbReference type="STRING" id="1008305.A4H02_01095"/>
<gene>
    <name evidence="1" type="ORF">A4H02_01095</name>
</gene>
<dbReference type="AlphaFoldDB" id="A0A1E3G518"/>
<organism evidence="1 2">
    <name type="scientific">Fervidobacterium thailandense</name>
    <dbReference type="NCBI Taxonomy" id="1008305"/>
    <lineage>
        <taxon>Bacteria</taxon>
        <taxon>Thermotogati</taxon>
        <taxon>Thermotogota</taxon>
        <taxon>Thermotogae</taxon>
        <taxon>Thermotogales</taxon>
        <taxon>Fervidobacteriaceae</taxon>
        <taxon>Fervidobacterium</taxon>
    </lineage>
</organism>
<reference evidence="2" key="1">
    <citation type="submission" date="2016-04" db="EMBL/GenBank/DDBJ databases">
        <title>The genome sequence project of a novel Fervidobacterium isolate from a hot spring in Thailand.</title>
        <authorList>
            <person name="Gonzalez J.M."/>
            <person name="Cuecas A."/>
            <person name="Kanoksilapatham W."/>
        </authorList>
    </citation>
    <scope>NUCLEOTIDE SEQUENCE [LARGE SCALE GENOMIC DNA]</scope>
    <source>
        <strain evidence="2">FC2004</strain>
    </source>
</reference>
<dbReference type="RefSeq" id="WP_069292296.1">
    <property type="nucleotide sequence ID" value="NZ_CP140110.1"/>
</dbReference>